<organism evidence="7 8">
    <name type="scientific">Immersiella caudata</name>
    <dbReference type="NCBI Taxonomy" id="314043"/>
    <lineage>
        <taxon>Eukaryota</taxon>
        <taxon>Fungi</taxon>
        <taxon>Dikarya</taxon>
        <taxon>Ascomycota</taxon>
        <taxon>Pezizomycotina</taxon>
        <taxon>Sordariomycetes</taxon>
        <taxon>Sordariomycetidae</taxon>
        <taxon>Sordariales</taxon>
        <taxon>Lasiosphaeriaceae</taxon>
        <taxon>Immersiella</taxon>
    </lineage>
</organism>
<name>A0AA39WW36_9PEZI</name>
<reference evidence="7" key="1">
    <citation type="submission" date="2023-06" db="EMBL/GenBank/DDBJ databases">
        <title>Genome-scale phylogeny and comparative genomics of the fungal order Sordariales.</title>
        <authorList>
            <consortium name="Lawrence Berkeley National Laboratory"/>
            <person name="Hensen N."/>
            <person name="Bonometti L."/>
            <person name="Westerberg I."/>
            <person name="Brannstrom I.O."/>
            <person name="Guillou S."/>
            <person name="Cros-Aarteil S."/>
            <person name="Calhoun S."/>
            <person name="Haridas S."/>
            <person name="Kuo A."/>
            <person name="Mondo S."/>
            <person name="Pangilinan J."/>
            <person name="Riley R."/>
            <person name="Labutti K."/>
            <person name="Andreopoulos B."/>
            <person name="Lipzen A."/>
            <person name="Chen C."/>
            <person name="Yanf M."/>
            <person name="Daum C."/>
            <person name="Ng V."/>
            <person name="Clum A."/>
            <person name="Steindorff A."/>
            <person name="Ohm R."/>
            <person name="Martin F."/>
            <person name="Silar P."/>
            <person name="Natvig D."/>
            <person name="Lalanne C."/>
            <person name="Gautier V."/>
            <person name="Ament-Velasquez S.L."/>
            <person name="Kruys A."/>
            <person name="Hutchinson M.I."/>
            <person name="Powell A.J."/>
            <person name="Barry K."/>
            <person name="Miller A.N."/>
            <person name="Grigoriev I.V."/>
            <person name="Debuchy R."/>
            <person name="Gladieux P."/>
            <person name="Thoren M.H."/>
            <person name="Johannesson H."/>
        </authorList>
    </citation>
    <scope>NUCLEOTIDE SEQUENCE</scope>
    <source>
        <strain evidence="7">CBS 606.72</strain>
    </source>
</reference>
<evidence type="ECO:0000259" key="6">
    <source>
        <dbReference type="Pfam" id="PF08100"/>
    </source>
</evidence>
<dbReference type="GO" id="GO:0046983">
    <property type="term" value="F:protein dimerization activity"/>
    <property type="evidence" value="ECO:0007669"/>
    <property type="project" value="InterPro"/>
</dbReference>
<feature type="domain" description="O-methyltransferase C-terminal" evidence="5">
    <location>
        <begin position="233"/>
        <end position="376"/>
    </location>
</feature>
<dbReference type="Pfam" id="PF00891">
    <property type="entry name" value="Methyltransf_2"/>
    <property type="match status" value="1"/>
</dbReference>
<evidence type="ECO:0000256" key="4">
    <source>
        <dbReference type="PIRSR" id="PIRSR005739-1"/>
    </source>
</evidence>
<gene>
    <name evidence="7" type="ORF">B0T14DRAFT_151725</name>
</gene>
<feature type="active site" description="Proton acceptor" evidence="4">
    <location>
        <position position="305"/>
    </location>
</feature>
<keyword evidence="3" id="KW-0949">S-adenosyl-L-methionine</keyword>
<dbReference type="SUPFAM" id="SSF46785">
    <property type="entry name" value="Winged helix' DNA-binding domain"/>
    <property type="match status" value="1"/>
</dbReference>
<dbReference type="PANTHER" id="PTHR43712:SF1">
    <property type="entry name" value="HYPOTHETICAL O-METHYLTRANSFERASE (EUROFUNG)-RELATED"/>
    <property type="match status" value="1"/>
</dbReference>
<comment type="caution">
    <text evidence="7">The sequence shown here is derived from an EMBL/GenBank/DDBJ whole genome shotgun (WGS) entry which is preliminary data.</text>
</comment>
<dbReference type="PROSITE" id="PS51683">
    <property type="entry name" value="SAM_OMT_II"/>
    <property type="match status" value="1"/>
</dbReference>
<dbReference type="Pfam" id="PF08100">
    <property type="entry name" value="Dimerisation"/>
    <property type="match status" value="1"/>
</dbReference>
<evidence type="ECO:0000256" key="1">
    <source>
        <dbReference type="ARBA" id="ARBA00022603"/>
    </source>
</evidence>
<protein>
    <submittedName>
        <fullName evidence="7">S-adenosyl-L-methionine-dependent methyltransferase</fullName>
    </submittedName>
</protein>
<evidence type="ECO:0000256" key="3">
    <source>
        <dbReference type="ARBA" id="ARBA00022691"/>
    </source>
</evidence>
<evidence type="ECO:0000259" key="5">
    <source>
        <dbReference type="Pfam" id="PF00891"/>
    </source>
</evidence>
<evidence type="ECO:0000313" key="8">
    <source>
        <dbReference type="Proteomes" id="UP001175000"/>
    </source>
</evidence>
<dbReference type="EMBL" id="JAULSU010000003">
    <property type="protein sequence ID" value="KAK0622704.1"/>
    <property type="molecule type" value="Genomic_DNA"/>
</dbReference>
<feature type="domain" description="O-methyltransferase dimerisation" evidence="6">
    <location>
        <begin position="62"/>
        <end position="130"/>
    </location>
</feature>
<accession>A0AA39WW36</accession>
<dbReference type="PANTHER" id="PTHR43712">
    <property type="entry name" value="PUTATIVE (AFU_ORTHOLOGUE AFUA_4G14580)-RELATED"/>
    <property type="match status" value="1"/>
</dbReference>
<keyword evidence="1 7" id="KW-0489">Methyltransferase</keyword>
<dbReference type="Gene3D" id="3.40.50.150">
    <property type="entry name" value="Vaccinia Virus protein VP39"/>
    <property type="match status" value="1"/>
</dbReference>
<dbReference type="Gene3D" id="1.10.10.10">
    <property type="entry name" value="Winged helix-like DNA-binding domain superfamily/Winged helix DNA-binding domain"/>
    <property type="match status" value="1"/>
</dbReference>
<dbReference type="InterPro" id="IPR016461">
    <property type="entry name" value="COMT-like"/>
</dbReference>
<dbReference type="Proteomes" id="UP001175000">
    <property type="component" value="Unassembled WGS sequence"/>
</dbReference>
<dbReference type="InterPro" id="IPR012967">
    <property type="entry name" value="COMT_dimerisation"/>
</dbReference>
<dbReference type="InterPro" id="IPR036388">
    <property type="entry name" value="WH-like_DNA-bd_sf"/>
</dbReference>
<proteinExistence type="predicted"/>
<dbReference type="GO" id="GO:0008171">
    <property type="term" value="F:O-methyltransferase activity"/>
    <property type="evidence" value="ECO:0007669"/>
    <property type="project" value="InterPro"/>
</dbReference>
<dbReference type="InterPro" id="IPR001077">
    <property type="entry name" value="COMT_C"/>
</dbReference>
<evidence type="ECO:0000313" key="7">
    <source>
        <dbReference type="EMBL" id="KAK0622704.1"/>
    </source>
</evidence>
<sequence>MDVESAIKVLEDLPGQPEQVKQLSPAVRQRILALAKNLPSVVLAPEQIAFMQIFETPPRQFAVRMAVDLRIFHILVERAGKPISSAELAAQCGAEEVLVVRIMRVVTAAGYAEESGAREYVATRMSHAMVVPHIEAFAAHVYEASARSCNRMPEYFKTHGYKNPTDDLRGPAQYALGTDLHFFEYLHQDPVKAERFNICMTGSKAGLRFWFEWFPVTEHLVNPFKSSGAEPGTPFLVDLGGGIGLHVRKLLAANPEADPLVLQDLPGTIAKAKDLDSRIRPMVHDFFTPQPIKGAYLYYTRLVLHDWPDERCRTLLKATAAAMKPGFSRILLNETIIPEKDCPPLLAAADITMMSLLAGMERTKQQWIDLVESSGLRVVKIWHSPDFRDLEGVMECEVPQ</sequence>
<dbReference type="InterPro" id="IPR029063">
    <property type="entry name" value="SAM-dependent_MTases_sf"/>
</dbReference>
<keyword evidence="8" id="KW-1185">Reference proteome</keyword>
<dbReference type="SUPFAM" id="SSF53335">
    <property type="entry name" value="S-adenosyl-L-methionine-dependent methyltransferases"/>
    <property type="match status" value="1"/>
</dbReference>
<dbReference type="PIRSF" id="PIRSF005739">
    <property type="entry name" value="O-mtase"/>
    <property type="match status" value="1"/>
</dbReference>
<keyword evidence="2" id="KW-0808">Transferase</keyword>
<evidence type="ECO:0000256" key="2">
    <source>
        <dbReference type="ARBA" id="ARBA00022679"/>
    </source>
</evidence>
<dbReference type="AlphaFoldDB" id="A0AA39WW36"/>
<dbReference type="InterPro" id="IPR036390">
    <property type="entry name" value="WH_DNA-bd_sf"/>
</dbReference>
<dbReference type="GO" id="GO:0032259">
    <property type="term" value="P:methylation"/>
    <property type="evidence" value="ECO:0007669"/>
    <property type="project" value="UniProtKB-KW"/>
</dbReference>